<dbReference type="Pfam" id="PF15876">
    <property type="entry name" value="DUF4732"/>
    <property type="match status" value="1"/>
</dbReference>
<dbReference type="InterPro" id="IPR031746">
    <property type="entry name" value="DUF4732"/>
</dbReference>
<dbReference type="PANTHER" id="PTHR37153:SF1">
    <property type="entry name" value="HYPOTHETICAL LOC292874"/>
    <property type="match status" value="1"/>
</dbReference>
<organism evidence="2 3">
    <name type="scientific">Nyctereutes procyonoides</name>
    <name type="common">Raccoon dog</name>
    <name type="synonym">Canis procyonoides</name>
    <dbReference type="NCBI Taxonomy" id="34880"/>
    <lineage>
        <taxon>Eukaryota</taxon>
        <taxon>Metazoa</taxon>
        <taxon>Chordata</taxon>
        <taxon>Craniata</taxon>
        <taxon>Vertebrata</taxon>
        <taxon>Euteleostomi</taxon>
        <taxon>Mammalia</taxon>
        <taxon>Eutheria</taxon>
        <taxon>Laurasiatheria</taxon>
        <taxon>Carnivora</taxon>
        <taxon>Caniformia</taxon>
        <taxon>Canidae</taxon>
        <taxon>Nyctereutes</taxon>
    </lineage>
</organism>
<dbReference type="Proteomes" id="UP000645828">
    <property type="component" value="Unassembled WGS sequence"/>
</dbReference>
<reference evidence="2" key="1">
    <citation type="submission" date="2020-12" db="EMBL/GenBank/DDBJ databases">
        <authorList>
            <consortium name="Molecular Ecology Group"/>
        </authorList>
    </citation>
    <scope>NUCLEOTIDE SEQUENCE</scope>
    <source>
        <strain evidence="2">TBG_1078</strain>
    </source>
</reference>
<feature type="compositionally biased region" description="Basic and acidic residues" evidence="1">
    <location>
        <begin position="12"/>
        <end position="73"/>
    </location>
</feature>
<sequence>MEGGRGRAVGGKRAEKSRERVEERWGEIRGKRWGEREGGKGAERWGEKEDERGREARRGRELRTKEKTEEAGKWQRRNQSTQELGLIGFPEVRGTQIPIWSQPSSSFIFYPGGFKEKTAAGRRSWGGWPHQGSPPHPPETSLNHLPRMQQEVETLCSSTVGNPSMYREAGALLVDRETPEEMQVRGLGRPVKSSKQYLRQVIADYEALDRELPCIRKFPIPPAAQPLCLCMETSPEEDLTHLEVLEALEAELPGAMESGRVSNIRFENMNVICGTAGRRDRWLIMVTDFQTRSRLLRSGICLRGVARPLVRHDELLLADYRLHLRRSLVRQRMLEALGAEPTEED</sequence>
<accession>A0A811ZV03</accession>
<evidence type="ECO:0000313" key="2">
    <source>
        <dbReference type="EMBL" id="CAD7692310.1"/>
    </source>
</evidence>
<gene>
    <name evidence="2" type="ORF">NYPRO_LOCUS25104</name>
</gene>
<proteinExistence type="predicted"/>
<evidence type="ECO:0000313" key="3">
    <source>
        <dbReference type="Proteomes" id="UP000645828"/>
    </source>
</evidence>
<feature type="region of interest" description="Disordered" evidence="1">
    <location>
        <begin position="1"/>
        <end position="77"/>
    </location>
</feature>
<keyword evidence="3" id="KW-1185">Reference proteome</keyword>
<protein>
    <submittedName>
        <fullName evidence="2">(raccoon dog) hypothetical protein</fullName>
    </submittedName>
</protein>
<dbReference type="PANTHER" id="PTHR37153">
    <property type="entry name" value="CHROMOSOME 19 C19ORF81 HOMOLOG"/>
    <property type="match status" value="1"/>
</dbReference>
<name>A0A811ZV03_NYCPR</name>
<dbReference type="EMBL" id="CAJHUB010000775">
    <property type="protein sequence ID" value="CAD7692310.1"/>
    <property type="molecule type" value="Genomic_DNA"/>
</dbReference>
<evidence type="ECO:0000256" key="1">
    <source>
        <dbReference type="SAM" id="MobiDB-lite"/>
    </source>
</evidence>
<dbReference type="AlphaFoldDB" id="A0A811ZV03"/>
<comment type="caution">
    <text evidence="2">The sequence shown here is derived from an EMBL/GenBank/DDBJ whole genome shotgun (WGS) entry which is preliminary data.</text>
</comment>